<sequence>MKKLTVTALLVSLFMTIGFPAYASGPHQNGNQMRIALSLGQGAKSAFEEGYVFKRGNRTATNLEQLQKLYNEAGATEMFVRINTKRYNDGDLSVDPAHAELHSLESGLEICRVASKLRMPINPEIMVAYTYMDSFSQQAPDFKDYPEIVKPNKPWSEYTLAEMKSVLKQYGELVARELQRTGCQVDYWNLGNEANFGFGGVSIGLKTAVNPLLESKTLYDMFVLPSFGADWLKDNVWNYNGQMMAALAEGIRKVDRNAKFSTHVTTSVADATSITTFFQTLAANGFTVDQAGISFYPTSMTYNPDPVGTVKSMITAVHQALGVPVFIAEYAYPSSPIDSGTYQEWDTPVAGYAISESDQARFTEDFLAWGKDNGVSGIRPWAPDLITGEWSSMSLFNADPTTKIATAKPILDVFDDCN</sequence>
<feature type="signal peptide" evidence="6">
    <location>
        <begin position="1"/>
        <end position="23"/>
    </location>
</feature>
<dbReference type="InterPro" id="IPR017853">
    <property type="entry name" value="GH"/>
</dbReference>
<evidence type="ECO:0000256" key="2">
    <source>
        <dbReference type="ARBA" id="ARBA00010687"/>
    </source>
</evidence>
<evidence type="ECO:0000256" key="5">
    <source>
        <dbReference type="ARBA" id="ARBA00023295"/>
    </source>
</evidence>
<keyword evidence="6" id="KW-0732">Signal</keyword>
<evidence type="ECO:0000256" key="6">
    <source>
        <dbReference type="RuleBase" id="RU361192"/>
    </source>
</evidence>
<dbReference type="AlphaFoldDB" id="A0A841SYD3"/>
<dbReference type="GO" id="GO:0031218">
    <property type="term" value="F:arabinogalactan endo-1,4-beta-galactosidase activity"/>
    <property type="evidence" value="ECO:0007669"/>
    <property type="project" value="UniProtKB-EC"/>
</dbReference>
<evidence type="ECO:0000256" key="4">
    <source>
        <dbReference type="ARBA" id="ARBA00022801"/>
    </source>
</evidence>
<evidence type="ECO:0000313" key="8">
    <source>
        <dbReference type="Proteomes" id="UP000535838"/>
    </source>
</evidence>
<proteinExistence type="inferred from homology"/>
<reference evidence="7 8" key="1">
    <citation type="submission" date="2020-08" db="EMBL/GenBank/DDBJ databases">
        <title>Cohnella phylogeny.</title>
        <authorList>
            <person name="Dunlap C."/>
        </authorList>
    </citation>
    <scope>NUCLEOTIDE SEQUENCE [LARGE SCALE GENOMIC DNA]</scope>
    <source>
        <strain evidence="7 8">DSM 25241</strain>
    </source>
</reference>
<name>A0A841SYD3_9BACL</name>
<feature type="chain" id="PRO_5033104011" description="Arabinogalactan endo-beta-1,4-galactanase" evidence="6">
    <location>
        <begin position="24"/>
        <end position="418"/>
    </location>
</feature>
<evidence type="ECO:0000256" key="3">
    <source>
        <dbReference type="ARBA" id="ARBA00012556"/>
    </source>
</evidence>
<dbReference type="RefSeq" id="WP_185119842.1">
    <property type="nucleotide sequence ID" value="NZ_JACJVQ010000007.1"/>
</dbReference>
<evidence type="ECO:0000313" key="7">
    <source>
        <dbReference type="EMBL" id="MBB6634607.1"/>
    </source>
</evidence>
<gene>
    <name evidence="7" type="ORF">H7B67_10845</name>
</gene>
<dbReference type="PANTHER" id="PTHR34983">
    <property type="entry name" value="ARABINOGALACTAN ENDO-BETA-1,4-GALACTANASE A"/>
    <property type="match status" value="1"/>
</dbReference>
<dbReference type="EC" id="3.2.1.89" evidence="3 6"/>
<dbReference type="GO" id="GO:0015926">
    <property type="term" value="F:glucosidase activity"/>
    <property type="evidence" value="ECO:0007669"/>
    <property type="project" value="InterPro"/>
</dbReference>
<protein>
    <recommendedName>
        <fullName evidence="3 6">Arabinogalactan endo-beta-1,4-galactanase</fullName>
        <ecNumber evidence="3 6">3.2.1.89</ecNumber>
    </recommendedName>
</protein>
<dbReference type="Pfam" id="PF07745">
    <property type="entry name" value="Glyco_hydro_53"/>
    <property type="match status" value="1"/>
</dbReference>
<keyword evidence="8" id="KW-1185">Reference proteome</keyword>
<keyword evidence="4 6" id="KW-0378">Hydrolase</keyword>
<dbReference type="PANTHER" id="PTHR34983:SF1">
    <property type="entry name" value="ARABINOGALACTAN ENDO-BETA-1,4-GALACTANASE A"/>
    <property type="match status" value="1"/>
</dbReference>
<comment type="catalytic activity">
    <reaction evidence="1 6">
        <text>The enzyme specifically hydrolyzes (1-&gt;4)-beta-D-galactosidic linkages in type I arabinogalactans.</text>
        <dbReference type="EC" id="3.2.1.89"/>
    </reaction>
</comment>
<dbReference type="GO" id="GO:0045490">
    <property type="term" value="P:pectin catabolic process"/>
    <property type="evidence" value="ECO:0007669"/>
    <property type="project" value="TreeGrafter"/>
</dbReference>
<keyword evidence="5 6" id="KW-0326">Glycosidase</keyword>
<evidence type="ECO:0000256" key="1">
    <source>
        <dbReference type="ARBA" id="ARBA00001695"/>
    </source>
</evidence>
<dbReference type="InterPro" id="IPR011683">
    <property type="entry name" value="Glyco_hydro_53"/>
</dbReference>
<comment type="similarity">
    <text evidence="2 6">Belongs to the glycosyl hydrolase 53 family.</text>
</comment>
<dbReference type="SUPFAM" id="SSF51445">
    <property type="entry name" value="(Trans)glycosidases"/>
    <property type="match status" value="1"/>
</dbReference>
<dbReference type="EMBL" id="JACJVQ010000007">
    <property type="protein sequence ID" value="MBB6634607.1"/>
    <property type="molecule type" value="Genomic_DNA"/>
</dbReference>
<dbReference type="Gene3D" id="3.20.20.80">
    <property type="entry name" value="Glycosidases"/>
    <property type="match status" value="1"/>
</dbReference>
<comment type="caution">
    <text evidence="7">The sequence shown here is derived from an EMBL/GenBank/DDBJ whole genome shotgun (WGS) entry which is preliminary data.</text>
</comment>
<organism evidence="7 8">
    <name type="scientific">Cohnella thailandensis</name>
    <dbReference type="NCBI Taxonomy" id="557557"/>
    <lineage>
        <taxon>Bacteria</taxon>
        <taxon>Bacillati</taxon>
        <taxon>Bacillota</taxon>
        <taxon>Bacilli</taxon>
        <taxon>Bacillales</taxon>
        <taxon>Paenibacillaceae</taxon>
        <taxon>Cohnella</taxon>
    </lineage>
</organism>
<accession>A0A841SYD3</accession>
<dbReference type="Proteomes" id="UP000535838">
    <property type="component" value="Unassembled WGS sequence"/>
</dbReference>